<dbReference type="InterPro" id="IPR058240">
    <property type="entry name" value="rSAM_sf"/>
</dbReference>
<dbReference type="SFLD" id="SFLDS00029">
    <property type="entry name" value="Radical_SAM"/>
    <property type="match status" value="1"/>
</dbReference>
<evidence type="ECO:0000256" key="14">
    <source>
        <dbReference type="ARBA" id="ARBA00048321"/>
    </source>
</evidence>
<evidence type="ECO:0000256" key="3">
    <source>
        <dbReference type="ARBA" id="ARBA00005493"/>
    </source>
</evidence>
<evidence type="ECO:0000313" key="18">
    <source>
        <dbReference type="Proteomes" id="UP000831460"/>
    </source>
</evidence>
<keyword evidence="18" id="KW-1185">Reference proteome</keyword>
<comment type="cofactor">
    <cofactor evidence="15">
        <name>[4Fe-4S] cluster</name>
        <dbReference type="ChEBI" id="CHEBI:49883"/>
    </cofactor>
    <text evidence="15">Binds 1 [4Fe-4S] cluster. The cluster is coordinated with 3 cysteines and an exchangeable S-adenosyl-L-methionine.</text>
</comment>
<evidence type="ECO:0000256" key="2">
    <source>
        <dbReference type="ARBA" id="ARBA00004785"/>
    </source>
</evidence>
<name>A0ABY4BVY9_9FLAO</name>
<evidence type="ECO:0000256" key="11">
    <source>
        <dbReference type="ARBA" id="ARBA00023014"/>
    </source>
</evidence>
<evidence type="ECO:0000256" key="9">
    <source>
        <dbReference type="ARBA" id="ARBA00023002"/>
    </source>
</evidence>
<comment type="subcellular location">
    <subcellularLocation>
        <location evidence="1 15">Cytoplasm</location>
    </subcellularLocation>
</comment>
<keyword evidence="12 15" id="KW-0627">Porphyrin biosynthesis</keyword>
<dbReference type="InterPro" id="IPR007197">
    <property type="entry name" value="rSAM"/>
</dbReference>
<dbReference type="Pfam" id="PF04055">
    <property type="entry name" value="Radical_SAM"/>
    <property type="match status" value="1"/>
</dbReference>
<evidence type="ECO:0000256" key="15">
    <source>
        <dbReference type="PIRNR" id="PIRNR000167"/>
    </source>
</evidence>
<comment type="pathway">
    <text evidence="2 15">Porphyrin-containing compound metabolism; protoporphyrin-IX biosynthesis; protoporphyrinogen-IX from coproporphyrinogen-III (AdoMet route): step 1/1.</text>
</comment>
<dbReference type="PANTHER" id="PTHR13932:SF6">
    <property type="entry name" value="OXYGEN-INDEPENDENT COPROPORPHYRINOGEN III OXIDASE"/>
    <property type="match status" value="1"/>
</dbReference>
<dbReference type="EC" id="1.3.98.3" evidence="15"/>
<keyword evidence="10 15" id="KW-0408">Iron</keyword>
<dbReference type="SUPFAM" id="SSF102114">
    <property type="entry name" value="Radical SAM enzymes"/>
    <property type="match status" value="1"/>
</dbReference>
<evidence type="ECO:0000256" key="5">
    <source>
        <dbReference type="ARBA" id="ARBA00022485"/>
    </source>
</evidence>
<dbReference type="InterPro" id="IPR023404">
    <property type="entry name" value="rSAM_horseshoe"/>
</dbReference>
<dbReference type="GO" id="GO:0051989">
    <property type="term" value="F:coproporphyrinogen dehydrogenase activity"/>
    <property type="evidence" value="ECO:0007669"/>
    <property type="project" value="UniProtKB-EC"/>
</dbReference>
<dbReference type="SMART" id="SM00729">
    <property type="entry name" value="Elp3"/>
    <property type="match status" value="1"/>
</dbReference>
<evidence type="ECO:0000259" key="16">
    <source>
        <dbReference type="PROSITE" id="PS51918"/>
    </source>
</evidence>
<keyword evidence="6 15" id="KW-0963">Cytoplasm</keyword>
<organism evidence="17 18">
    <name type="scientific">Chryseobacterium suipulveris</name>
    <dbReference type="NCBI Taxonomy" id="2929800"/>
    <lineage>
        <taxon>Bacteria</taxon>
        <taxon>Pseudomonadati</taxon>
        <taxon>Bacteroidota</taxon>
        <taxon>Flavobacteriia</taxon>
        <taxon>Flavobacteriales</taxon>
        <taxon>Weeksellaceae</taxon>
        <taxon>Chryseobacterium group</taxon>
        <taxon>Chryseobacterium</taxon>
    </lineage>
</organism>
<dbReference type="EMBL" id="CP094532">
    <property type="protein sequence ID" value="UOE41878.1"/>
    <property type="molecule type" value="Genomic_DNA"/>
</dbReference>
<dbReference type="InterPro" id="IPR034505">
    <property type="entry name" value="Coproporphyrinogen-III_oxidase"/>
</dbReference>
<dbReference type="InterPro" id="IPR006638">
    <property type="entry name" value="Elp3/MiaA/NifB-like_rSAM"/>
</dbReference>
<dbReference type="NCBIfam" id="TIGR00538">
    <property type="entry name" value="hemN"/>
    <property type="match status" value="1"/>
</dbReference>
<evidence type="ECO:0000256" key="1">
    <source>
        <dbReference type="ARBA" id="ARBA00004496"/>
    </source>
</evidence>
<protein>
    <recommendedName>
        <fullName evidence="15">Coproporphyrinogen-III oxidase</fullName>
        <ecNumber evidence="15">1.3.98.3</ecNumber>
    </recommendedName>
</protein>
<proteinExistence type="inferred from homology"/>
<comment type="similarity">
    <text evidence="3 15">Belongs to the anaerobic coproporphyrinogen-III oxidase family.</text>
</comment>
<dbReference type="PROSITE" id="PS51918">
    <property type="entry name" value="RADICAL_SAM"/>
    <property type="match status" value="1"/>
</dbReference>
<keyword evidence="7 15" id="KW-0949">S-adenosyl-L-methionine</keyword>
<feature type="domain" description="Radical SAM core" evidence="16">
    <location>
        <begin position="45"/>
        <end position="314"/>
    </location>
</feature>
<dbReference type="Proteomes" id="UP000831460">
    <property type="component" value="Chromosome"/>
</dbReference>
<dbReference type="InterPro" id="IPR004558">
    <property type="entry name" value="Coprogen_oxidase_HemN"/>
</dbReference>
<evidence type="ECO:0000256" key="7">
    <source>
        <dbReference type="ARBA" id="ARBA00022691"/>
    </source>
</evidence>
<comment type="function">
    <text evidence="13">Involved in the heme biosynthesis. Catalyzes the anaerobic oxidative decarboxylation of propionate groups of rings A and B of coproporphyrinogen III to yield the vinyl groups in protoporphyrinogen IX.</text>
</comment>
<keyword evidence="11 15" id="KW-0411">Iron-sulfur</keyword>
<sequence>MNSLIDKYNIPGPRYTSYPTVPFWDETTFTADQWKESVIRSFNESNSGEGISIYIHLPFCEQLCTFCACHKRITKQHSVETPYLESVLKEWDLYLELFKSQEPRATSQEPINESQDTLQLTDTPTHRPKIKELHLGGGTPTFFSPENLRILLEGIFAKAEIAENPEFSFEGHPNNTTKEHLQTLYDLGFRRCSFGVQDYDPQVQKAINRIQPFENVEKVTNWAREIGYKSISHDLVFGLPFHNWKKQEYTIRKTLELKPDRLAFYSYAHVPWIKGVGQRGFDENDLPSGEEKRKLYENGKKLLEELGYIEVGMDHFSLEHDDLYQSMISGDIHRNFMGYSSSKTQLMIGLGMSAISDSWYAFAQNEKTVEEYQKRVEEGILPVFRGHILNEEDLIIRKHILNLMCRLETSWDTQNFVPDLENSIHQLKEMEADGLVEISDNAIKITEKGRAFTRNVAMTFDLRMMRNQPETRIFSMTI</sequence>
<keyword evidence="9 15" id="KW-0560">Oxidoreductase</keyword>
<evidence type="ECO:0000256" key="12">
    <source>
        <dbReference type="ARBA" id="ARBA00023244"/>
    </source>
</evidence>
<comment type="catalytic activity">
    <reaction evidence="14 15">
        <text>coproporphyrinogen III + 2 S-adenosyl-L-methionine = protoporphyrinogen IX + 2 5'-deoxyadenosine + 2 L-methionine + 2 CO2</text>
        <dbReference type="Rhea" id="RHEA:15425"/>
        <dbReference type="ChEBI" id="CHEBI:16526"/>
        <dbReference type="ChEBI" id="CHEBI:17319"/>
        <dbReference type="ChEBI" id="CHEBI:57307"/>
        <dbReference type="ChEBI" id="CHEBI:57309"/>
        <dbReference type="ChEBI" id="CHEBI:57844"/>
        <dbReference type="ChEBI" id="CHEBI:59789"/>
        <dbReference type="EC" id="1.3.98.3"/>
    </reaction>
</comment>
<evidence type="ECO:0000313" key="17">
    <source>
        <dbReference type="EMBL" id="UOE41878.1"/>
    </source>
</evidence>
<keyword evidence="5 15" id="KW-0004">4Fe-4S</keyword>
<comment type="subunit">
    <text evidence="4">Monomer.</text>
</comment>
<dbReference type="Gene3D" id="3.80.30.20">
    <property type="entry name" value="tm_1862 like domain"/>
    <property type="match status" value="1"/>
</dbReference>
<dbReference type="RefSeq" id="WP_243550789.1">
    <property type="nucleotide sequence ID" value="NZ_CP094532.1"/>
</dbReference>
<dbReference type="PANTHER" id="PTHR13932">
    <property type="entry name" value="COPROPORPHYRINIGEN III OXIDASE"/>
    <property type="match status" value="1"/>
</dbReference>
<dbReference type="Gene3D" id="1.10.10.920">
    <property type="match status" value="1"/>
</dbReference>
<dbReference type="SFLD" id="SFLDG01065">
    <property type="entry name" value="anaerobic_coproporphyrinogen-I"/>
    <property type="match status" value="1"/>
</dbReference>
<evidence type="ECO:0000256" key="8">
    <source>
        <dbReference type="ARBA" id="ARBA00022723"/>
    </source>
</evidence>
<evidence type="ECO:0000256" key="6">
    <source>
        <dbReference type="ARBA" id="ARBA00022490"/>
    </source>
</evidence>
<keyword evidence="8 15" id="KW-0479">Metal-binding</keyword>
<accession>A0ABY4BVY9</accession>
<reference evidence="17 18" key="1">
    <citation type="submission" date="2022-03" db="EMBL/GenBank/DDBJ databases">
        <title>Chryseobacterium sp. isolated from particulate matters in swine house.</title>
        <authorList>
            <person name="Won M."/>
            <person name="Kim S.-J."/>
            <person name="Kwon S.-W."/>
        </authorList>
    </citation>
    <scope>NUCLEOTIDE SEQUENCE [LARGE SCALE GENOMIC DNA]</scope>
    <source>
        <strain evidence="17 18">SC2-2</strain>
    </source>
</reference>
<gene>
    <name evidence="17" type="primary">hemN</name>
    <name evidence="17" type="ORF">MTP09_04390</name>
</gene>
<dbReference type="PIRSF" id="PIRSF000167">
    <property type="entry name" value="HemN"/>
    <property type="match status" value="1"/>
</dbReference>
<evidence type="ECO:0000256" key="13">
    <source>
        <dbReference type="ARBA" id="ARBA00024295"/>
    </source>
</evidence>
<evidence type="ECO:0000256" key="4">
    <source>
        <dbReference type="ARBA" id="ARBA00011245"/>
    </source>
</evidence>
<evidence type="ECO:0000256" key="10">
    <source>
        <dbReference type="ARBA" id="ARBA00023004"/>
    </source>
</evidence>